<reference evidence="1" key="1">
    <citation type="submission" date="2020-11" db="EMBL/GenBank/DDBJ databases">
        <title>Nocardioides cynanchi sp. nov., isolated from soil of rhizosphere of Cynanchum wilfordii.</title>
        <authorList>
            <person name="Lee J.-S."/>
            <person name="Suh M.K."/>
            <person name="Kim J.-S."/>
        </authorList>
    </citation>
    <scope>NUCLEOTIDE SEQUENCE</scope>
    <source>
        <strain evidence="1">KCTC 19276</strain>
    </source>
</reference>
<dbReference type="EMBL" id="JADKPO010000017">
    <property type="protein sequence ID" value="MBF4768789.1"/>
    <property type="molecule type" value="Genomic_DNA"/>
</dbReference>
<evidence type="ECO:0000313" key="2">
    <source>
        <dbReference type="Proteomes" id="UP000660668"/>
    </source>
</evidence>
<dbReference type="InterPro" id="IPR027417">
    <property type="entry name" value="P-loop_NTPase"/>
</dbReference>
<dbReference type="AlphaFoldDB" id="A0A930VJM6"/>
<dbReference type="SUPFAM" id="SSF52540">
    <property type="entry name" value="P-loop containing nucleoside triphosphate hydrolases"/>
    <property type="match status" value="1"/>
</dbReference>
<keyword evidence="2" id="KW-1185">Reference proteome</keyword>
<comment type="caution">
    <text evidence="1">The sequence shown here is derived from an EMBL/GenBank/DDBJ whole genome shotgun (WGS) entry which is preliminary data.</text>
</comment>
<name>A0A930VJM6_9ACTN</name>
<protein>
    <recommendedName>
        <fullName evidence="3">Gamma-glutamyl kinase</fullName>
    </recommendedName>
</protein>
<proteinExistence type="predicted"/>
<accession>A0A930VJM6</accession>
<evidence type="ECO:0000313" key="1">
    <source>
        <dbReference type="EMBL" id="MBF4768789.1"/>
    </source>
</evidence>
<dbReference type="RefSeq" id="WP_194696942.1">
    <property type="nucleotide sequence ID" value="NZ_JADKPO010000017.1"/>
</dbReference>
<dbReference type="Gene3D" id="3.40.50.300">
    <property type="entry name" value="P-loop containing nucleotide triphosphate hydrolases"/>
    <property type="match status" value="1"/>
</dbReference>
<sequence length="196" mass="22349">MLAFPDKGFVFLSTPKTGSTAIEAAFAHRAAMLIRRPSSLKHMTARRFERVIAPILDEFGYPRESYELVCVIREPVDWVASWWRYLSRPAVAGQPQYTGDLTFDEFAGRVVGREIKIGNLGRFVRNAEGQEVVSTMFRYDHLDRAVAWMAERLRVDAPELEQTNVSPQRPMEISATTRARLEEHFAGQAALYERAL</sequence>
<evidence type="ECO:0008006" key="3">
    <source>
        <dbReference type="Google" id="ProtNLM"/>
    </source>
</evidence>
<gene>
    <name evidence="1" type="ORF">ISU10_13555</name>
</gene>
<dbReference type="Proteomes" id="UP000660668">
    <property type="component" value="Unassembled WGS sequence"/>
</dbReference>
<organism evidence="1 2">
    <name type="scientific">Nocardioides agariphilus</name>
    <dbReference type="NCBI Taxonomy" id="433664"/>
    <lineage>
        <taxon>Bacteria</taxon>
        <taxon>Bacillati</taxon>
        <taxon>Actinomycetota</taxon>
        <taxon>Actinomycetes</taxon>
        <taxon>Propionibacteriales</taxon>
        <taxon>Nocardioidaceae</taxon>
        <taxon>Nocardioides</taxon>
    </lineage>
</organism>